<dbReference type="AlphaFoldDB" id="A0A087UNF2"/>
<gene>
    <name evidence="1" type="ORF">X975_01744</name>
</gene>
<dbReference type="EMBL" id="KK120715">
    <property type="protein sequence ID" value="KFM78891.1"/>
    <property type="molecule type" value="Genomic_DNA"/>
</dbReference>
<organism evidence="1 2">
    <name type="scientific">Stegodyphus mimosarum</name>
    <name type="common">African social velvet spider</name>
    <dbReference type="NCBI Taxonomy" id="407821"/>
    <lineage>
        <taxon>Eukaryota</taxon>
        <taxon>Metazoa</taxon>
        <taxon>Ecdysozoa</taxon>
        <taxon>Arthropoda</taxon>
        <taxon>Chelicerata</taxon>
        <taxon>Arachnida</taxon>
        <taxon>Araneae</taxon>
        <taxon>Araneomorphae</taxon>
        <taxon>Entelegynae</taxon>
        <taxon>Eresoidea</taxon>
        <taxon>Eresidae</taxon>
        <taxon>Stegodyphus</taxon>
    </lineage>
</organism>
<accession>A0A087UNF2</accession>
<proteinExistence type="predicted"/>
<evidence type="ECO:0000313" key="2">
    <source>
        <dbReference type="Proteomes" id="UP000054359"/>
    </source>
</evidence>
<sequence length="60" mass="7101">MLLIIFFHEIYALYWKAPKFSNAFLNVCVFGLGHKCRKGQEQLSRKVTYWLFSVIFKGVN</sequence>
<feature type="non-terminal residue" evidence="1">
    <location>
        <position position="60"/>
    </location>
</feature>
<keyword evidence="2" id="KW-1185">Reference proteome</keyword>
<reference evidence="1 2" key="1">
    <citation type="submission" date="2013-11" db="EMBL/GenBank/DDBJ databases">
        <title>Genome sequencing of Stegodyphus mimosarum.</title>
        <authorList>
            <person name="Bechsgaard J."/>
        </authorList>
    </citation>
    <scope>NUCLEOTIDE SEQUENCE [LARGE SCALE GENOMIC DNA]</scope>
</reference>
<dbReference type="Proteomes" id="UP000054359">
    <property type="component" value="Unassembled WGS sequence"/>
</dbReference>
<protein>
    <submittedName>
        <fullName evidence="1">Uncharacterized protein</fullName>
    </submittedName>
</protein>
<evidence type="ECO:0000313" key="1">
    <source>
        <dbReference type="EMBL" id="KFM78891.1"/>
    </source>
</evidence>
<name>A0A087UNF2_STEMI</name>